<proteinExistence type="predicted"/>
<evidence type="ECO:0000256" key="1">
    <source>
        <dbReference type="ARBA" id="ARBA00022801"/>
    </source>
</evidence>
<evidence type="ECO:0000256" key="2">
    <source>
        <dbReference type="SAM" id="MobiDB-lite"/>
    </source>
</evidence>
<keyword evidence="1 4" id="KW-0378">Hydrolase</keyword>
<dbReference type="AlphaFoldDB" id="A0A956SCJ6"/>
<dbReference type="GO" id="GO:0016811">
    <property type="term" value="F:hydrolase activity, acting on carbon-nitrogen (but not peptide) bonds, in linear amides"/>
    <property type="evidence" value="ECO:0007669"/>
    <property type="project" value="TreeGrafter"/>
</dbReference>
<protein>
    <submittedName>
        <fullName evidence="4">Carbon-nitrogen hydrolase</fullName>
    </submittedName>
</protein>
<evidence type="ECO:0000313" key="5">
    <source>
        <dbReference type="Proteomes" id="UP000739538"/>
    </source>
</evidence>
<feature type="region of interest" description="Disordered" evidence="2">
    <location>
        <begin position="243"/>
        <end position="263"/>
    </location>
</feature>
<name>A0A956SCJ6_UNCEI</name>
<dbReference type="Proteomes" id="UP000739538">
    <property type="component" value="Unassembled WGS sequence"/>
</dbReference>
<dbReference type="PANTHER" id="PTHR43674:SF2">
    <property type="entry name" value="BETA-UREIDOPROPIONASE"/>
    <property type="match status" value="1"/>
</dbReference>
<evidence type="ECO:0000313" key="4">
    <source>
        <dbReference type="EMBL" id="MCA9755421.1"/>
    </source>
</evidence>
<evidence type="ECO:0000259" key="3">
    <source>
        <dbReference type="PROSITE" id="PS50263"/>
    </source>
</evidence>
<reference evidence="4" key="1">
    <citation type="submission" date="2020-04" db="EMBL/GenBank/DDBJ databases">
        <authorList>
            <person name="Zhang T."/>
        </authorList>
    </citation>
    <scope>NUCLEOTIDE SEQUENCE</scope>
    <source>
        <strain evidence="4">HKST-UBA02</strain>
    </source>
</reference>
<dbReference type="Gene3D" id="3.60.110.10">
    <property type="entry name" value="Carbon-nitrogen hydrolase"/>
    <property type="match status" value="1"/>
</dbReference>
<accession>A0A956SCJ6</accession>
<dbReference type="Pfam" id="PF00795">
    <property type="entry name" value="CN_hydrolase"/>
    <property type="match status" value="1"/>
</dbReference>
<feature type="domain" description="CN hydrolase" evidence="3">
    <location>
        <begin position="1"/>
        <end position="234"/>
    </location>
</feature>
<dbReference type="InterPro" id="IPR050345">
    <property type="entry name" value="Aliph_Amidase/BUP"/>
</dbReference>
<dbReference type="PROSITE" id="PS50263">
    <property type="entry name" value="CN_HYDROLASE"/>
    <property type="match status" value="1"/>
</dbReference>
<sequence length="263" mass="28997">MRIGYVQMEPRVGESEANRERVRTAVLAAPEADLLVLPELANSGYHFESQGQSAQLAEPVDGPFVALLRELARARNLTLVSGLAERDGSTLYNSAVLVRPDGSIELYRKLHLFLNEKDHFAPGNLGLPVFQVGAARIGLLICFDWQFPEAWRTLALRGADIVCHPSNLVLPGLAQRAIPVHALLNRVYVVTANRIGTESGLTFTGRSILVGPRGELLAEAPETSEETRVVEIDPFLARDKSVTPRNDLLDDRRPEHYDCGRES</sequence>
<dbReference type="InterPro" id="IPR003010">
    <property type="entry name" value="C-N_Hydrolase"/>
</dbReference>
<dbReference type="SUPFAM" id="SSF56317">
    <property type="entry name" value="Carbon-nitrogen hydrolase"/>
    <property type="match status" value="1"/>
</dbReference>
<reference evidence="4" key="2">
    <citation type="journal article" date="2021" name="Microbiome">
        <title>Successional dynamics and alternative stable states in a saline activated sludge microbial community over 9 years.</title>
        <authorList>
            <person name="Wang Y."/>
            <person name="Ye J."/>
            <person name="Ju F."/>
            <person name="Liu L."/>
            <person name="Boyd J.A."/>
            <person name="Deng Y."/>
            <person name="Parks D.H."/>
            <person name="Jiang X."/>
            <person name="Yin X."/>
            <person name="Woodcroft B.J."/>
            <person name="Tyson G.W."/>
            <person name="Hugenholtz P."/>
            <person name="Polz M.F."/>
            <person name="Zhang T."/>
        </authorList>
    </citation>
    <scope>NUCLEOTIDE SEQUENCE</scope>
    <source>
        <strain evidence="4">HKST-UBA02</strain>
    </source>
</reference>
<comment type="caution">
    <text evidence="4">The sequence shown here is derived from an EMBL/GenBank/DDBJ whole genome shotgun (WGS) entry which is preliminary data.</text>
</comment>
<dbReference type="InterPro" id="IPR036526">
    <property type="entry name" value="C-N_Hydrolase_sf"/>
</dbReference>
<dbReference type="EMBL" id="JAGQHS010000022">
    <property type="protein sequence ID" value="MCA9755421.1"/>
    <property type="molecule type" value="Genomic_DNA"/>
</dbReference>
<dbReference type="PANTHER" id="PTHR43674">
    <property type="entry name" value="NITRILASE C965.09-RELATED"/>
    <property type="match status" value="1"/>
</dbReference>
<gene>
    <name evidence="4" type="ORF">KDA27_06445</name>
</gene>
<organism evidence="4 5">
    <name type="scientific">Eiseniibacteriota bacterium</name>
    <dbReference type="NCBI Taxonomy" id="2212470"/>
    <lineage>
        <taxon>Bacteria</taxon>
        <taxon>Candidatus Eiseniibacteriota</taxon>
    </lineage>
</organism>